<evidence type="ECO:0000313" key="2">
    <source>
        <dbReference type="Proteomes" id="UP000270626"/>
    </source>
</evidence>
<name>A0A495WI71_9RHOO</name>
<gene>
    <name evidence="1" type="ORF">DFR40_0951</name>
</gene>
<sequence length="215" mass="22519">MTIAFLPPDSEQGPCDVTVGVVAGTLEIDRVAESFRGLVDVLPISGSDSSVGCEAVFRQCENRQEVEILLPLGGDQHREHRIMVSVAASPFSALDSVAHAVLAPAFAPGGVGVDWDDVCSILRSGKRAVLVVAESDEAVIETLRLAESVLLTGDHTRISGVMAVISAPRGATWAEAVRQVGRAAETLVPDAWRLVAAPISLGDTPVCSVFAVLPE</sequence>
<protein>
    <submittedName>
        <fullName evidence="1">Uncharacterized protein</fullName>
    </submittedName>
</protein>
<evidence type="ECO:0000313" key="1">
    <source>
        <dbReference type="EMBL" id="RKT60804.1"/>
    </source>
</evidence>
<dbReference type="AlphaFoldDB" id="A0A495WI71"/>
<organism evidence="1 2">
    <name type="scientific">Azonexus fungiphilus</name>
    <dbReference type="NCBI Taxonomy" id="146940"/>
    <lineage>
        <taxon>Bacteria</taxon>
        <taxon>Pseudomonadati</taxon>
        <taxon>Pseudomonadota</taxon>
        <taxon>Betaproteobacteria</taxon>
        <taxon>Rhodocyclales</taxon>
        <taxon>Azonexaceae</taxon>
        <taxon>Azonexus</taxon>
    </lineage>
</organism>
<comment type="caution">
    <text evidence="1">The sequence shown here is derived from an EMBL/GenBank/DDBJ whole genome shotgun (WGS) entry which is preliminary data.</text>
</comment>
<accession>A0A495WI71</accession>
<keyword evidence="2" id="KW-1185">Reference proteome</keyword>
<reference evidence="1 2" key="1">
    <citation type="submission" date="2018-10" db="EMBL/GenBank/DDBJ databases">
        <title>Genomic Encyclopedia of Type Strains, Phase IV (KMG-IV): sequencing the most valuable type-strain genomes for metagenomic binning, comparative biology and taxonomic classification.</title>
        <authorList>
            <person name="Goeker M."/>
        </authorList>
    </citation>
    <scope>NUCLEOTIDE SEQUENCE [LARGE SCALE GENOMIC DNA]</scope>
    <source>
        <strain evidence="1 2">DSM 23841</strain>
    </source>
</reference>
<dbReference type="Proteomes" id="UP000270626">
    <property type="component" value="Unassembled WGS sequence"/>
</dbReference>
<proteinExistence type="predicted"/>
<dbReference type="EMBL" id="RBXP01000011">
    <property type="protein sequence ID" value="RKT60804.1"/>
    <property type="molecule type" value="Genomic_DNA"/>
</dbReference>